<feature type="compositionally biased region" description="Polar residues" evidence="1">
    <location>
        <begin position="23"/>
        <end position="42"/>
    </location>
</feature>
<protein>
    <submittedName>
        <fullName evidence="2">Uu.00g146820.m01.CDS01</fullName>
    </submittedName>
</protein>
<keyword evidence="3" id="KW-1185">Reference proteome</keyword>
<sequence length="140" mass="14262">MAESSDKNEGTAAAGEDKDETVDASNTSQAQDDNQAPDSPATSGGEVHSYYGDQTMTTPFPMTAGIESGNFDPGEGYDGTVIDVAPPPAQPMLAEKKAPAASEASSATNCTGELKAMCESCGQVLTHAGAACTACRDCEF</sequence>
<dbReference type="EMBL" id="CAUWAG010000012">
    <property type="protein sequence ID" value="CAJ2509656.1"/>
    <property type="molecule type" value="Genomic_DNA"/>
</dbReference>
<dbReference type="Proteomes" id="UP001295740">
    <property type="component" value="Unassembled WGS sequence"/>
</dbReference>
<dbReference type="AlphaFoldDB" id="A0AAI8VR96"/>
<name>A0AAI8VR96_9PEZI</name>
<proteinExistence type="predicted"/>
<feature type="region of interest" description="Disordered" evidence="1">
    <location>
        <begin position="1"/>
        <end position="100"/>
    </location>
</feature>
<evidence type="ECO:0000256" key="1">
    <source>
        <dbReference type="SAM" id="MobiDB-lite"/>
    </source>
</evidence>
<accession>A0AAI8VR96</accession>
<evidence type="ECO:0000313" key="2">
    <source>
        <dbReference type="EMBL" id="CAJ2509656.1"/>
    </source>
</evidence>
<organism evidence="2 3">
    <name type="scientific">Anthostomella pinea</name>
    <dbReference type="NCBI Taxonomy" id="933095"/>
    <lineage>
        <taxon>Eukaryota</taxon>
        <taxon>Fungi</taxon>
        <taxon>Dikarya</taxon>
        <taxon>Ascomycota</taxon>
        <taxon>Pezizomycotina</taxon>
        <taxon>Sordariomycetes</taxon>
        <taxon>Xylariomycetidae</taxon>
        <taxon>Xylariales</taxon>
        <taxon>Xylariaceae</taxon>
        <taxon>Anthostomella</taxon>
    </lineage>
</organism>
<comment type="caution">
    <text evidence="2">The sequence shown here is derived from an EMBL/GenBank/DDBJ whole genome shotgun (WGS) entry which is preliminary data.</text>
</comment>
<reference evidence="2" key="1">
    <citation type="submission" date="2023-10" db="EMBL/GenBank/DDBJ databases">
        <authorList>
            <person name="Hackl T."/>
        </authorList>
    </citation>
    <scope>NUCLEOTIDE SEQUENCE</scope>
</reference>
<gene>
    <name evidence="2" type="ORF">KHLLAP_LOCUS10124</name>
</gene>
<evidence type="ECO:0000313" key="3">
    <source>
        <dbReference type="Proteomes" id="UP001295740"/>
    </source>
</evidence>